<protein>
    <recommendedName>
        <fullName evidence="3">Phytanoyl-CoA dioxygenase</fullName>
    </recommendedName>
</protein>
<dbReference type="Gene3D" id="2.60.120.620">
    <property type="entry name" value="q2cbj1_9rhob like domain"/>
    <property type="match status" value="1"/>
</dbReference>
<proteinExistence type="predicted"/>
<reference evidence="1 2" key="1">
    <citation type="journal article" date="2016" name="Nat. Commun.">
        <title>Thousands of microbial genomes shed light on interconnected biogeochemical processes in an aquifer system.</title>
        <authorList>
            <person name="Anantharaman K."/>
            <person name="Brown C.T."/>
            <person name="Hug L.A."/>
            <person name="Sharon I."/>
            <person name="Castelle C.J."/>
            <person name="Probst A.J."/>
            <person name="Thomas B.C."/>
            <person name="Singh A."/>
            <person name="Wilkins M.J."/>
            <person name="Karaoz U."/>
            <person name="Brodie E.L."/>
            <person name="Williams K.H."/>
            <person name="Hubbard S.S."/>
            <person name="Banfield J.F."/>
        </authorList>
    </citation>
    <scope>NUCLEOTIDE SEQUENCE [LARGE SCALE GENOMIC DNA]</scope>
    <source>
        <strain evidence="2">RIFCSPLOWO2_12_FULL_64_10</strain>
    </source>
</reference>
<sequence>MPVLESKVSVCPEKLSESHFAQFREEGYLAFENVLTPGEVEAAKAALTELTDGLLHALRKGEAEVVQANPNATRNYSGPHIRRPGSRFLIHFEPGVDPLTLDLAEAEIKLRKLHGYHQEHPFFETLVRHPRVKGLVEALLGNEAILFGEMALSKPPLIGSEKPWHQDNAYFIYVPLTSIVTAWIALDDATVENGCMYTIPGGHRIGALKHVHDIDCQIAEGRLDASGAVPVELKAGGAMFFSGMLPHQTPPNRSPLRRRALQFQYRGADTRALTREEYSRVFIEADGTPASCAVAERIVG</sequence>
<dbReference type="Pfam" id="PF05721">
    <property type="entry name" value="PhyH"/>
    <property type="match status" value="1"/>
</dbReference>
<dbReference type="SUPFAM" id="SSF51197">
    <property type="entry name" value="Clavaminate synthase-like"/>
    <property type="match status" value="1"/>
</dbReference>
<dbReference type="GO" id="GO:0005506">
    <property type="term" value="F:iron ion binding"/>
    <property type="evidence" value="ECO:0007669"/>
    <property type="project" value="UniProtKB-ARBA"/>
</dbReference>
<dbReference type="InterPro" id="IPR008775">
    <property type="entry name" value="Phytyl_CoA_dOase-like"/>
</dbReference>
<evidence type="ECO:0000313" key="2">
    <source>
        <dbReference type="Proteomes" id="UP000178606"/>
    </source>
</evidence>
<dbReference type="Proteomes" id="UP000178606">
    <property type="component" value="Unassembled WGS sequence"/>
</dbReference>
<dbReference type="AlphaFoldDB" id="A0A1F6C4N5"/>
<gene>
    <name evidence="1" type="ORF">A3F84_13055</name>
</gene>
<dbReference type="PANTHER" id="PTHR20883:SF46">
    <property type="entry name" value="PHYTANOYL-COA HYDROXYLASE"/>
    <property type="match status" value="1"/>
</dbReference>
<accession>A0A1F6C4N5</accession>
<evidence type="ECO:0000313" key="1">
    <source>
        <dbReference type="EMBL" id="OGG43972.1"/>
    </source>
</evidence>
<organism evidence="1 2">
    <name type="scientific">Handelsmanbacteria sp. (strain RIFCSPLOWO2_12_FULL_64_10)</name>
    <dbReference type="NCBI Taxonomy" id="1817868"/>
    <lineage>
        <taxon>Bacteria</taxon>
        <taxon>Candidatus Handelsmaniibacteriota</taxon>
    </lineage>
</organism>
<name>A0A1F6C4N5_HANXR</name>
<dbReference type="EMBL" id="MFKF01000421">
    <property type="protein sequence ID" value="OGG43972.1"/>
    <property type="molecule type" value="Genomic_DNA"/>
</dbReference>
<comment type="caution">
    <text evidence="1">The sequence shown here is derived from an EMBL/GenBank/DDBJ whole genome shotgun (WGS) entry which is preliminary data.</text>
</comment>
<dbReference type="GO" id="GO:0016706">
    <property type="term" value="F:2-oxoglutarate-dependent dioxygenase activity"/>
    <property type="evidence" value="ECO:0007669"/>
    <property type="project" value="UniProtKB-ARBA"/>
</dbReference>
<evidence type="ECO:0008006" key="3">
    <source>
        <dbReference type="Google" id="ProtNLM"/>
    </source>
</evidence>
<dbReference type="PANTHER" id="PTHR20883">
    <property type="entry name" value="PHYTANOYL-COA DIOXYGENASE DOMAIN CONTAINING 1"/>
    <property type="match status" value="1"/>
</dbReference>